<dbReference type="STRING" id="394503.Ccel_1813"/>
<gene>
    <name evidence="4" type="ordered locus">Ccel_1813</name>
</gene>
<dbReference type="Pfam" id="PF02709">
    <property type="entry name" value="Glyco_transf_7C"/>
    <property type="match status" value="1"/>
</dbReference>
<evidence type="ECO:0000256" key="1">
    <source>
        <dbReference type="ARBA" id="ARBA00022679"/>
    </source>
</evidence>
<name>B8I320_RUMCH</name>
<dbReference type="InterPro" id="IPR027791">
    <property type="entry name" value="Galactosyl_T_C"/>
</dbReference>
<dbReference type="OrthoDB" id="9812302at2"/>
<dbReference type="CAZy" id="GT2">
    <property type="family name" value="Glycosyltransferase Family 2"/>
</dbReference>
<dbReference type="KEGG" id="cce:Ccel_1813"/>
<dbReference type="Proteomes" id="UP000001349">
    <property type="component" value="Chromosome"/>
</dbReference>
<keyword evidence="1 4" id="KW-0808">Transferase</keyword>
<dbReference type="SUPFAM" id="SSF53448">
    <property type="entry name" value="Nucleotide-diphospho-sugar transferases"/>
    <property type="match status" value="1"/>
</dbReference>
<organism evidence="4 5">
    <name type="scientific">Ruminiclostridium cellulolyticum (strain ATCC 35319 / DSM 5812 / JCM 6584 / H10)</name>
    <name type="common">Clostridium cellulolyticum</name>
    <dbReference type="NCBI Taxonomy" id="394503"/>
    <lineage>
        <taxon>Bacteria</taxon>
        <taxon>Bacillati</taxon>
        <taxon>Bacillota</taxon>
        <taxon>Clostridia</taxon>
        <taxon>Eubacteriales</taxon>
        <taxon>Oscillospiraceae</taxon>
        <taxon>Ruminiclostridium</taxon>
    </lineage>
</organism>
<reference evidence="4 5" key="1">
    <citation type="submission" date="2009-01" db="EMBL/GenBank/DDBJ databases">
        <title>Complete sequence of Clostridium cellulolyticum H10.</title>
        <authorList>
            <consortium name="US DOE Joint Genome Institute"/>
            <person name="Lucas S."/>
            <person name="Copeland A."/>
            <person name="Lapidus A."/>
            <person name="Glavina del Rio T."/>
            <person name="Dalin E."/>
            <person name="Tice H."/>
            <person name="Bruce D."/>
            <person name="Goodwin L."/>
            <person name="Pitluck S."/>
            <person name="Chertkov O."/>
            <person name="Saunders E."/>
            <person name="Brettin T."/>
            <person name="Detter J.C."/>
            <person name="Han C."/>
            <person name="Larimer F."/>
            <person name="Land M."/>
            <person name="Hauser L."/>
            <person name="Kyrpides N."/>
            <person name="Ivanova N."/>
            <person name="Zhou J."/>
            <person name="Richardson P."/>
        </authorList>
    </citation>
    <scope>NUCLEOTIDE SEQUENCE [LARGE SCALE GENOMIC DNA]</scope>
    <source>
        <strain evidence="5">ATCC 35319 / DSM 5812 / JCM 6584 / H10</strain>
    </source>
</reference>
<dbReference type="GO" id="GO:0016740">
    <property type="term" value="F:transferase activity"/>
    <property type="evidence" value="ECO:0007669"/>
    <property type="project" value="UniProtKB-KW"/>
</dbReference>
<dbReference type="EMBL" id="CP001348">
    <property type="protein sequence ID" value="ACL76163.1"/>
    <property type="molecule type" value="Genomic_DNA"/>
</dbReference>
<dbReference type="PANTHER" id="PTHR43685:SF3">
    <property type="entry name" value="SLR2126 PROTEIN"/>
    <property type="match status" value="1"/>
</dbReference>
<dbReference type="InterPro" id="IPR029044">
    <property type="entry name" value="Nucleotide-diphossugar_trans"/>
</dbReference>
<evidence type="ECO:0000259" key="3">
    <source>
        <dbReference type="Pfam" id="PF02709"/>
    </source>
</evidence>
<dbReference type="Pfam" id="PF00535">
    <property type="entry name" value="Glycos_transf_2"/>
    <property type="match status" value="1"/>
</dbReference>
<proteinExistence type="predicted"/>
<dbReference type="InterPro" id="IPR001173">
    <property type="entry name" value="Glyco_trans_2-like"/>
</dbReference>
<evidence type="ECO:0000313" key="4">
    <source>
        <dbReference type="EMBL" id="ACL76163.1"/>
    </source>
</evidence>
<dbReference type="eggNOG" id="COG1216">
    <property type="taxonomic scope" value="Bacteria"/>
</dbReference>
<accession>B8I320</accession>
<dbReference type="RefSeq" id="WP_015925277.1">
    <property type="nucleotide sequence ID" value="NC_011898.1"/>
</dbReference>
<evidence type="ECO:0000259" key="2">
    <source>
        <dbReference type="Pfam" id="PF00535"/>
    </source>
</evidence>
<sequence>MKKASIVIPTKDKISRLRLVLKALEGQVDDTVEVIIVFDGCNKETLKNFEGIRLSYTPIKVIHEQNVGRAKARNSGILKASGNVLIFLDDDRIPSPNFVYKHIKAHEKGRYAIVGERSDVNYPEEKLDEFYRNGLTDSDYSRIKKDSVSERFNYLKKTARIFLGQYIECVTFSTGNSSVQRQDLLNVGMFDENFTGWGLEDTDLGYRLYKSGVKIKRNYSIVNYHLVHPVNNIQQNNENRRNFYYFISKIEGDKAAIRMTKLLHRIIYKQRF</sequence>
<feature type="domain" description="Glycosyltransferase 2-like" evidence="2">
    <location>
        <begin position="5"/>
        <end position="148"/>
    </location>
</feature>
<protein>
    <submittedName>
        <fullName evidence="4">Glycosyl transferase family 2</fullName>
    </submittedName>
</protein>
<dbReference type="PANTHER" id="PTHR43685">
    <property type="entry name" value="GLYCOSYLTRANSFERASE"/>
    <property type="match status" value="1"/>
</dbReference>
<keyword evidence="5" id="KW-1185">Reference proteome</keyword>
<dbReference type="Gene3D" id="3.90.550.10">
    <property type="entry name" value="Spore Coat Polysaccharide Biosynthesis Protein SpsA, Chain A"/>
    <property type="match status" value="1"/>
</dbReference>
<evidence type="ECO:0000313" key="5">
    <source>
        <dbReference type="Proteomes" id="UP000001349"/>
    </source>
</evidence>
<dbReference type="HOGENOM" id="CLU_025996_24_2_9"/>
<feature type="domain" description="Galactosyltransferase C-terminal" evidence="3">
    <location>
        <begin position="170"/>
        <end position="219"/>
    </location>
</feature>
<dbReference type="AlphaFoldDB" id="B8I320"/>
<dbReference type="InterPro" id="IPR050834">
    <property type="entry name" value="Glycosyltransf_2"/>
</dbReference>